<organism evidence="8 9">
    <name type="scientific">Klebsormidium nitens</name>
    <name type="common">Green alga</name>
    <name type="synonym">Ulothrix nitens</name>
    <dbReference type="NCBI Taxonomy" id="105231"/>
    <lineage>
        <taxon>Eukaryota</taxon>
        <taxon>Viridiplantae</taxon>
        <taxon>Streptophyta</taxon>
        <taxon>Klebsormidiophyceae</taxon>
        <taxon>Klebsormidiales</taxon>
        <taxon>Klebsormidiaceae</taxon>
        <taxon>Klebsormidium</taxon>
    </lineage>
</organism>
<feature type="region of interest" description="Disordered" evidence="6">
    <location>
        <begin position="213"/>
        <end position="263"/>
    </location>
</feature>
<dbReference type="EMBL" id="DF237706">
    <property type="protein sequence ID" value="GAQ91282.1"/>
    <property type="molecule type" value="Genomic_DNA"/>
</dbReference>
<dbReference type="Proteomes" id="UP000054558">
    <property type="component" value="Unassembled WGS sequence"/>
</dbReference>
<evidence type="ECO:0000256" key="1">
    <source>
        <dbReference type="ARBA" id="ARBA00004245"/>
    </source>
</evidence>
<feature type="domain" description="TOG" evidence="7">
    <location>
        <begin position="829"/>
        <end position="1070"/>
    </location>
</feature>
<keyword evidence="2" id="KW-0963">Cytoplasm</keyword>
<dbReference type="InterPro" id="IPR034085">
    <property type="entry name" value="TOG"/>
</dbReference>
<proteinExistence type="predicted"/>
<dbReference type="PROSITE" id="PS50077">
    <property type="entry name" value="HEAT_REPEAT"/>
    <property type="match status" value="1"/>
</dbReference>
<keyword evidence="9" id="KW-1185">Reference proteome</keyword>
<sequence>MEECFTLLRSKDIMVRLQALSKAQNLVEHLDLGEVTELTDISLDLLKDNNFKVCHGILLVLTKAVPSSGEHFKHQLNALLPGVIERLGDGKQPVREAGRRLLLALMEALTPVLIFDKIGDSAWGHKNWRVKEEFTRTCAAALSLFGLSKLPVHKLILPSVLKLLEDSNSGVREASMACIEELFRHMGGPLLSELQRFSIRPAQLKDITGRLEQIKPPPSVSIATKPLQRAATAPATAGRHQSPSKRAPTAESHGPSQTNGVQRTLVFGTGPRTESAKSASTSGRGLTDDDVARYLAATCEKPVTPIKIYSEKELAKEIEKAATILVPEKDWSARMTAMQRLCGLVLGGAAELESFPSLLKQLWEPLDTQLADRRSSIVKLACHLLMLLAQEMHLDFESSAEHFMPSLFKLVVITVLIIAESADSCIKTLLYFCRCARILPKMIDTAMRDRAGVLRTKCCGYALLILDQWREAPEIQKTGQLFEDMIRCCVGDALSEVRAIARQCYQVFALVWPDRARRLFSSLDSSTQKLLQEEQRAGPTPRSPPGKDKPSLFRPPSGAGSREASSREATPREPVGTPASVLKDPPLRTASNPANLIAASEKEGDAGGYAAGMQRRIAERAGPGPYSTQRKEGQPSNDPLRSLTGMLKSASAEDLLDVHKARGPRGHGLSGPMRVDAGGRGPPRDGHVSDDPSLLGPSTPHSRLGGHVLGGGHMAARRVPQRASQSERDSETESVQSDDAPTNRNPEPARQMGARRLPAQPQLPPLTPGGPSKQENPPPAKASRPQPRTSATSASSGSSRPPSSWEDVSVSRQQSRSSEQDDVFGDVWAFSEPVPLSEALASGADPEGTWTNRVQAFQAVVTSLQQDESGSEVAACFKKVMGLYLAHLGEQHHKVAAAALSSLAEVIKTPSCCRLFEGYLERVLPLVSGRLIDTKDNIRQAAARVLDACQEVYTGDVLLQPLIRSLDEQRSVKAKAAVAEYAATALLKPPPGSGEGTWVNPTVLKHWLARLAALTTEKIAKAKEAGAKALVSVYEHLDSNAVLTLVLGLPIEEQVALRHLLKKYTPRIDEDYNQIQALSKKRYKVVPSNGAPVQTDLPAARAPRAASQRSRQEEDVPPAAPESDSEPEIVDDSHSEQTAREKRVKQWVEVEARKALAVPPEALGVRSAGKPTGGTLESVEDQLAEADERALAELQRRLSGSDQQAVSTSNPSEASAGRPKGYAEMFSERRKSLSGAAKDVAGSSGEPPAVDSNSPAKQTRPSIRPANDPNVGNATKLPPPGEVAKVVSPAKRVPQGTPKRQAEPSPLEKLARGVSAEAIEGGGAPVVRPEAPVRKGTPVKTPPKGGTDNARKPEGAVTVLGNGVAVHRLDSFDSDSGSDNGWTEAEGLGGAGLHGKVFQELPDPTRNQRMAALKDVKKACKMGDDALWEKHYWHFYQVVLEALNDDDSNLKERALRMLEKMLTKHGCASDDVAVSVVEKLVVVHRGRTASVSRSAENCLEAVLAQVDPERSLQLLQAMSQSPENRTIVLSISLKQKVIARLSAEELEAHLPSILPELFKQFGSPFPDIRKAVVLCLVEMYMTMGNELIPHLAQLSDMQRRLVSIYAKKISETRSKERHDMEAS</sequence>
<protein>
    <submittedName>
        <fullName evidence="8">CLIP-associating protein</fullName>
    </submittedName>
</protein>
<gene>
    <name evidence="8" type="ORF">KFL_007570050</name>
</gene>
<dbReference type="InterPro" id="IPR011989">
    <property type="entry name" value="ARM-like"/>
</dbReference>
<dbReference type="OrthoDB" id="46159at2759"/>
<feature type="domain" description="TOG" evidence="7">
    <location>
        <begin position="313"/>
        <end position="543"/>
    </location>
</feature>
<comment type="subcellular location">
    <subcellularLocation>
        <location evidence="1">Cytoplasm</location>
        <location evidence="1">Cytoskeleton</location>
    </subcellularLocation>
</comment>
<dbReference type="InterPro" id="IPR024395">
    <property type="entry name" value="CLASP_N_dom"/>
</dbReference>
<dbReference type="Gene3D" id="1.25.10.10">
    <property type="entry name" value="Leucine-rich Repeat Variant"/>
    <property type="match status" value="4"/>
</dbReference>
<accession>A0A1Y1IMC3</accession>
<keyword evidence="3" id="KW-0677">Repeat</keyword>
<evidence type="ECO:0000256" key="5">
    <source>
        <dbReference type="PROSITE-ProRule" id="PRU00103"/>
    </source>
</evidence>
<evidence type="ECO:0000256" key="3">
    <source>
        <dbReference type="ARBA" id="ARBA00022737"/>
    </source>
</evidence>
<dbReference type="GO" id="GO:0008017">
    <property type="term" value="F:microtubule binding"/>
    <property type="evidence" value="ECO:0000318"/>
    <property type="project" value="GO_Central"/>
</dbReference>
<dbReference type="GO" id="GO:0000278">
    <property type="term" value="P:mitotic cell cycle"/>
    <property type="evidence" value="ECO:0007669"/>
    <property type="project" value="UniProtKB-ARBA"/>
</dbReference>
<dbReference type="SUPFAM" id="SSF48371">
    <property type="entry name" value="ARM repeat"/>
    <property type="match status" value="2"/>
</dbReference>
<feature type="repeat" description="HEAT" evidence="5">
    <location>
        <begin position="156"/>
        <end position="194"/>
    </location>
</feature>
<feature type="region of interest" description="Disordered" evidence="6">
    <location>
        <begin position="1087"/>
        <end position="1144"/>
    </location>
</feature>
<feature type="region of interest" description="Disordered" evidence="6">
    <location>
        <begin position="615"/>
        <end position="823"/>
    </location>
</feature>
<dbReference type="PANTHER" id="PTHR21567">
    <property type="entry name" value="CLASP"/>
    <property type="match status" value="1"/>
</dbReference>
<evidence type="ECO:0000313" key="8">
    <source>
        <dbReference type="EMBL" id="GAQ91282.1"/>
    </source>
</evidence>
<feature type="domain" description="TOG" evidence="7">
    <location>
        <begin position="2"/>
        <end position="220"/>
    </location>
</feature>
<feature type="compositionally biased region" description="Basic and acidic residues" evidence="6">
    <location>
        <begin position="1131"/>
        <end position="1144"/>
    </location>
</feature>
<dbReference type="InterPro" id="IPR016024">
    <property type="entry name" value="ARM-type_fold"/>
</dbReference>
<dbReference type="OMA" id="KMRHNWL"/>
<dbReference type="InterPro" id="IPR021133">
    <property type="entry name" value="HEAT_type_2"/>
</dbReference>
<feature type="compositionally biased region" description="Low complexity" evidence="6">
    <location>
        <begin position="788"/>
        <end position="817"/>
    </location>
</feature>
<dbReference type="Pfam" id="PF21041">
    <property type="entry name" value="XMAP215_CLASP_TOG"/>
    <property type="match status" value="1"/>
</dbReference>
<feature type="compositionally biased region" description="Polar residues" evidence="6">
    <location>
        <begin position="1251"/>
        <end position="1261"/>
    </location>
</feature>
<feature type="region of interest" description="Disordered" evidence="6">
    <location>
        <begin position="529"/>
        <end position="591"/>
    </location>
</feature>
<keyword evidence="4" id="KW-0206">Cytoskeleton</keyword>
<dbReference type="GO" id="GO:0031110">
    <property type="term" value="P:regulation of microtubule polymerization or depolymerization"/>
    <property type="evidence" value="ECO:0007669"/>
    <property type="project" value="UniProtKB-ARBA"/>
</dbReference>
<dbReference type="Pfam" id="PF12348">
    <property type="entry name" value="CLASP_N"/>
    <property type="match status" value="1"/>
</dbReference>
<dbReference type="GO" id="GO:0000226">
    <property type="term" value="P:microtubule cytoskeleton organization"/>
    <property type="evidence" value="ECO:0000318"/>
    <property type="project" value="GO_Central"/>
</dbReference>
<dbReference type="PANTHER" id="PTHR21567:SF9">
    <property type="entry name" value="CLIP-ASSOCIATING PROTEIN"/>
    <property type="match status" value="1"/>
</dbReference>
<evidence type="ECO:0000259" key="7">
    <source>
        <dbReference type="SMART" id="SM01349"/>
    </source>
</evidence>
<evidence type="ECO:0000256" key="2">
    <source>
        <dbReference type="ARBA" id="ARBA00022490"/>
    </source>
</evidence>
<dbReference type="SMART" id="SM01349">
    <property type="entry name" value="TOG"/>
    <property type="match status" value="4"/>
</dbReference>
<dbReference type="GO" id="GO:1902903">
    <property type="term" value="P:regulation of supramolecular fiber organization"/>
    <property type="evidence" value="ECO:0007669"/>
    <property type="project" value="UniProtKB-ARBA"/>
</dbReference>
<dbReference type="GO" id="GO:0005819">
    <property type="term" value="C:spindle"/>
    <property type="evidence" value="ECO:0007669"/>
    <property type="project" value="UniProtKB-ARBA"/>
</dbReference>
<dbReference type="GO" id="GO:0005881">
    <property type="term" value="C:cytoplasmic microtubule"/>
    <property type="evidence" value="ECO:0000318"/>
    <property type="project" value="GO_Central"/>
</dbReference>
<feature type="region of interest" description="Disordered" evidence="6">
    <location>
        <begin position="1195"/>
        <end position="1354"/>
    </location>
</feature>
<feature type="domain" description="TOG" evidence="7">
    <location>
        <begin position="1386"/>
        <end position="1615"/>
    </location>
</feature>
<evidence type="ECO:0000256" key="4">
    <source>
        <dbReference type="ARBA" id="ARBA00023212"/>
    </source>
</evidence>
<feature type="compositionally biased region" description="Polar residues" evidence="6">
    <location>
        <begin position="1200"/>
        <end position="1213"/>
    </location>
</feature>
<dbReference type="STRING" id="105231.A0A1Y1IMC3"/>
<feature type="compositionally biased region" description="Low complexity" evidence="6">
    <location>
        <begin position="1098"/>
        <end position="1109"/>
    </location>
</feature>
<feature type="compositionally biased region" description="Polar residues" evidence="6">
    <location>
        <begin position="733"/>
        <end position="745"/>
    </location>
</feature>
<evidence type="ECO:0000256" key="6">
    <source>
        <dbReference type="SAM" id="MobiDB-lite"/>
    </source>
</evidence>
<dbReference type="InterPro" id="IPR048491">
    <property type="entry name" value="XMAP215_CLASP_TOG"/>
</dbReference>
<reference evidence="8 9" key="1">
    <citation type="journal article" date="2014" name="Nat. Commun.">
        <title>Klebsormidium flaccidum genome reveals primary factors for plant terrestrial adaptation.</title>
        <authorList>
            <person name="Hori K."/>
            <person name="Maruyama F."/>
            <person name="Fujisawa T."/>
            <person name="Togashi T."/>
            <person name="Yamamoto N."/>
            <person name="Seo M."/>
            <person name="Sato S."/>
            <person name="Yamada T."/>
            <person name="Mori H."/>
            <person name="Tajima N."/>
            <person name="Moriyama T."/>
            <person name="Ikeuchi M."/>
            <person name="Watanabe M."/>
            <person name="Wada H."/>
            <person name="Kobayashi K."/>
            <person name="Saito M."/>
            <person name="Masuda T."/>
            <person name="Sasaki-Sekimoto Y."/>
            <person name="Mashiguchi K."/>
            <person name="Awai K."/>
            <person name="Shimojima M."/>
            <person name="Masuda S."/>
            <person name="Iwai M."/>
            <person name="Nobusawa T."/>
            <person name="Narise T."/>
            <person name="Kondo S."/>
            <person name="Saito H."/>
            <person name="Sato R."/>
            <person name="Murakawa M."/>
            <person name="Ihara Y."/>
            <person name="Oshima-Yamada Y."/>
            <person name="Ohtaka K."/>
            <person name="Satoh M."/>
            <person name="Sonobe K."/>
            <person name="Ishii M."/>
            <person name="Ohtani R."/>
            <person name="Kanamori-Sato M."/>
            <person name="Honoki R."/>
            <person name="Miyazaki D."/>
            <person name="Mochizuki H."/>
            <person name="Umetsu J."/>
            <person name="Higashi K."/>
            <person name="Shibata D."/>
            <person name="Kamiya Y."/>
            <person name="Sato N."/>
            <person name="Nakamura Y."/>
            <person name="Tabata S."/>
            <person name="Ida S."/>
            <person name="Kurokawa K."/>
            <person name="Ohta H."/>
        </authorList>
    </citation>
    <scope>NUCLEOTIDE SEQUENCE [LARGE SCALE GENOMIC DNA]</scope>
    <source>
        <strain evidence="8 9">NIES-2285</strain>
    </source>
</reference>
<name>A0A1Y1IMC3_KLENI</name>
<dbReference type="Pfam" id="PF21040">
    <property type="entry name" value="CEP104-like_TOG"/>
    <property type="match status" value="1"/>
</dbReference>
<evidence type="ECO:0000313" key="9">
    <source>
        <dbReference type="Proteomes" id="UP000054558"/>
    </source>
</evidence>